<proteinExistence type="predicted"/>
<evidence type="ECO:0000313" key="2">
    <source>
        <dbReference type="EMBL" id="MBV7271477.1"/>
    </source>
</evidence>
<reference evidence="2" key="1">
    <citation type="submission" date="2020-12" db="EMBL/GenBank/DDBJ databases">
        <title>Clostridium thailandense sp. nov., a novel acetogenic bacterium isolated from peat land soil in Thailand.</title>
        <authorList>
            <person name="Chaikitkaew S."/>
            <person name="Birkeland N.K."/>
        </authorList>
    </citation>
    <scope>NUCLEOTIDE SEQUENCE</scope>
    <source>
        <strain evidence="2">PL3</strain>
    </source>
</reference>
<evidence type="ECO:0000313" key="3">
    <source>
        <dbReference type="Proteomes" id="UP000694308"/>
    </source>
</evidence>
<keyword evidence="3" id="KW-1185">Reference proteome</keyword>
<comment type="caution">
    <text evidence="2">The sequence shown here is derived from an EMBL/GenBank/DDBJ whole genome shotgun (WGS) entry which is preliminary data.</text>
</comment>
<dbReference type="EMBL" id="JAEEGC010000004">
    <property type="protein sequence ID" value="MBV7271477.1"/>
    <property type="molecule type" value="Genomic_DNA"/>
</dbReference>
<dbReference type="InterPro" id="IPR025359">
    <property type="entry name" value="SduA_C"/>
</dbReference>
<accession>A0A949WTH1</accession>
<name>A0A949WTH1_9CLOT</name>
<dbReference type="AlphaFoldDB" id="A0A949WTH1"/>
<gene>
    <name evidence="2" type="ORF">I6U48_00895</name>
</gene>
<organism evidence="2 3">
    <name type="scientific">Clostridium thailandense</name>
    <dbReference type="NCBI Taxonomy" id="2794346"/>
    <lineage>
        <taxon>Bacteria</taxon>
        <taxon>Bacillati</taxon>
        <taxon>Bacillota</taxon>
        <taxon>Clostridia</taxon>
        <taxon>Eubacteriales</taxon>
        <taxon>Clostridiaceae</taxon>
        <taxon>Clostridium</taxon>
    </lineage>
</organism>
<feature type="domain" description="Shedu protein SduA C-terminal" evidence="1">
    <location>
        <begin position="212"/>
        <end position="372"/>
    </location>
</feature>
<sequence>MKILIDTKENQVKIGSAQIKYTYSNNHLFLHTRDIYCISNDEYELSNTKSDSCLYQLIKDVKIEEIPNNLSISFLNIKNNKTEQPMERVMMPFQVVEFMKHNDNFYVIFSRFLDDYEWESNWTINYYFERLEEVTKDNSEIWVKGEHPTSTYTEEEKWLFMRIDNSILDIKSSLDVALAKLDNIEKKLEESFYGLSDYTKLITKWEKCIDEKSESFWQKLFEEYCWILAQCFSDPNIILQPQAYVGGICIDGKKGNYVDFTYKNAITNSINLIEIKSPITKLVGRKYRNTYMLSSELSGAVNQLIYYKDELQKSYYQNIDESDNKKRYMSNNPKCILIIGNLSKLNVDEKKCFELFRNELRNIIIITFDELLLKVKEMMRLFVKDKRDITLYR</sequence>
<dbReference type="RefSeq" id="WP_218318513.1">
    <property type="nucleotide sequence ID" value="NZ_JAEEGC010000004.1"/>
</dbReference>
<evidence type="ECO:0000259" key="1">
    <source>
        <dbReference type="Pfam" id="PF14082"/>
    </source>
</evidence>
<dbReference type="Proteomes" id="UP000694308">
    <property type="component" value="Unassembled WGS sequence"/>
</dbReference>
<protein>
    <submittedName>
        <fullName evidence="2">DUF4263 domain-containing protein</fullName>
    </submittedName>
</protein>
<dbReference type="Pfam" id="PF14082">
    <property type="entry name" value="SduA_C"/>
    <property type="match status" value="1"/>
</dbReference>